<reference evidence="2 3" key="1">
    <citation type="journal article" date="2010" name="J. Bacteriol.">
        <title>Genome sequence of the oligotrophic marine Gammaproteobacterium HTCC2143, isolated from the Oregon Coast.</title>
        <authorList>
            <person name="Oh H.M."/>
            <person name="Kang I."/>
            <person name="Ferriera S."/>
            <person name="Giovannoni S.J."/>
            <person name="Cho J.C."/>
        </authorList>
    </citation>
    <scope>NUCLEOTIDE SEQUENCE [LARGE SCALE GENOMIC DNA]</scope>
    <source>
        <strain evidence="2 3">HTCC2143</strain>
    </source>
</reference>
<dbReference type="OrthoDB" id="5294347at2"/>
<dbReference type="STRING" id="247633.GP2143_08564"/>
<protein>
    <recommendedName>
        <fullName evidence="1">Co-chaperone DjlA N-terminal domain-containing protein</fullName>
    </recommendedName>
</protein>
<organism evidence="2 3">
    <name type="scientific">marine gamma proteobacterium HTCC2143</name>
    <dbReference type="NCBI Taxonomy" id="247633"/>
    <lineage>
        <taxon>Bacteria</taxon>
        <taxon>Pseudomonadati</taxon>
        <taxon>Pseudomonadota</taxon>
        <taxon>Gammaproteobacteria</taxon>
        <taxon>Cellvibrionales</taxon>
        <taxon>Spongiibacteraceae</taxon>
        <taxon>BD1-7 clade</taxon>
    </lineage>
</organism>
<dbReference type="InterPro" id="IPR029024">
    <property type="entry name" value="TerB-like"/>
</dbReference>
<dbReference type="Pfam" id="PF05099">
    <property type="entry name" value="TerB"/>
    <property type="match status" value="1"/>
</dbReference>
<sequence>MFVKIKEFFSVQLSIEENSDPQQQLQLAAAALLIELSRADYRRDREEQIAIEAALKKSFSVTDEQLTALIELAEEENQQATSLYEFTKLVKDNYSAEQRFELVKMLWEVAIADGEISKYEDHLIRKIADLIYLPHSDFIRAKLAVIKA</sequence>
<gene>
    <name evidence="2" type="ORF">GP2143_08564</name>
</gene>
<evidence type="ECO:0000313" key="3">
    <source>
        <dbReference type="Proteomes" id="UP000004931"/>
    </source>
</evidence>
<dbReference type="Proteomes" id="UP000004931">
    <property type="component" value="Unassembled WGS sequence"/>
</dbReference>
<name>A0YCS0_9GAMM</name>
<dbReference type="CDD" id="cd07313">
    <property type="entry name" value="terB_like_2"/>
    <property type="match status" value="1"/>
</dbReference>
<dbReference type="InterPro" id="IPR007791">
    <property type="entry name" value="DjlA_N"/>
</dbReference>
<accession>A0YCS0</accession>
<dbReference type="eggNOG" id="COG4103">
    <property type="taxonomic scope" value="Bacteria"/>
</dbReference>
<dbReference type="EMBL" id="AAVT01000003">
    <property type="protein sequence ID" value="EAW31589.1"/>
    <property type="molecule type" value="Genomic_DNA"/>
</dbReference>
<feature type="domain" description="Co-chaperone DjlA N-terminal" evidence="1">
    <location>
        <begin position="26"/>
        <end position="142"/>
    </location>
</feature>
<evidence type="ECO:0000313" key="2">
    <source>
        <dbReference type="EMBL" id="EAW31589.1"/>
    </source>
</evidence>
<dbReference type="Gene3D" id="1.10.3680.10">
    <property type="entry name" value="TerB-like"/>
    <property type="match status" value="1"/>
</dbReference>
<dbReference type="AlphaFoldDB" id="A0YCS0"/>
<comment type="caution">
    <text evidence="2">The sequence shown here is derived from an EMBL/GenBank/DDBJ whole genome shotgun (WGS) entry which is preliminary data.</text>
</comment>
<evidence type="ECO:0000259" key="1">
    <source>
        <dbReference type="Pfam" id="PF05099"/>
    </source>
</evidence>
<proteinExistence type="predicted"/>
<dbReference type="SUPFAM" id="SSF158682">
    <property type="entry name" value="TerB-like"/>
    <property type="match status" value="1"/>
</dbReference>
<keyword evidence="3" id="KW-1185">Reference proteome</keyword>